<sequence length="359" mass="41091">MWRGMPRVPSRVPPAVANGRFEIAGKLGAGCFGAVYRGIDRQTKAEVAVKFESLDSSVPQLEHEASVLGQLRSTVETQGIAEYFHFGREAGLSCLVMEALGSGLEEQLKACGGHFSLRTVVLIADQALRLTEYLHSKCLVHRDIKPDNYMFGVRGRQHHLYLIDFGLSKRYFKQRHHVQLRRTVTLTGTAPYASLNSHRCVELSRRDDLEAMGFMLVYLFRGCMPWSKVHARSTHEKHRRIKEAKEATRMSDLCKGLPEEFESYLTYCRSLLFVERPDYQMLRGLFLVVRERLGKQRRRHIEDYHLEWLDGKGAGQRLSSEELVPLSPHEALVQPDDSSGAKASWRDLWYCGSRVRVRD</sequence>
<reference evidence="8" key="1">
    <citation type="submission" date="2021-01" db="EMBL/GenBank/DDBJ databases">
        <authorList>
            <person name="Corre E."/>
            <person name="Pelletier E."/>
            <person name="Niang G."/>
            <person name="Scheremetjew M."/>
            <person name="Finn R."/>
            <person name="Kale V."/>
            <person name="Holt S."/>
            <person name="Cochrane G."/>
            <person name="Meng A."/>
            <person name="Brown T."/>
            <person name="Cohen L."/>
        </authorList>
    </citation>
    <scope>NUCLEOTIDE SEQUENCE</scope>
    <source>
        <strain evidence="8">OF101</strain>
    </source>
</reference>
<dbReference type="InterPro" id="IPR011009">
    <property type="entry name" value="Kinase-like_dom_sf"/>
</dbReference>
<dbReference type="SUPFAM" id="SSF56112">
    <property type="entry name" value="Protein kinase-like (PK-like)"/>
    <property type="match status" value="1"/>
</dbReference>
<keyword evidence="3 5" id="KW-0067">ATP-binding</keyword>
<dbReference type="InterPro" id="IPR000719">
    <property type="entry name" value="Prot_kinase_dom"/>
</dbReference>
<dbReference type="PROSITE" id="PS50011">
    <property type="entry name" value="PROTEIN_KINASE_DOM"/>
    <property type="match status" value="1"/>
</dbReference>
<dbReference type="GO" id="GO:0005524">
    <property type="term" value="F:ATP binding"/>
    <property type="evidence" value="ECO:0007669"/>
    <property type="project" value="UniProtKB-UniRule"/>
</dbReference>
<evidence type="ECO:0000256" key="3">
    <source>
        <dbReference type="ARBA" id="ARBA00022840"/>
    </source>
</evidence>
<organism evidence="8">
    <name type="scientific">Alexandrium catenella</name>
    <name type="common">Red tide dinoflagellate</name>
    <name type="synonym">Gonyaulax catenella</name>
    <dbReference type="NCBI Taxonomy" id="2925"/>
    <lineage>
        <taxon>Eukaryota</taxon>
        <taxon>Sar</taxon>
        <taxon>Alveolata</taxon>
        <taxon>Dinophyceae</taxon>
        <taxon>Gonyaulacales</taxon>
        <taxon>Pyrocystaceae</taxon>
        <taxon>Alexandrium</taxon>
    </lineage>
</organism>
<feature type="domain" description="Protein kinase" evidence="7">
    <location>
        <begin position="21"/>
        <end position="287"/>
    </location>
</feature>
<dbReference type="PANTHER" id="PTHR11909">
    <property type="entry name" value="CASEIN KINASE-RELATED"/>
    <property type="match status" value="1"/>
</dbReference>
<dbReference type="GO" id="GO:0004674">
    <property type="term" value="F:protein serine/threonine kinase activity"/>
    <property type="evidence" value="ECO:0007669"/>
    <property type="project" value="UniProtKB-KW"/>
</dbReference>
<evidence type="ECO:0000256" key="2">
    <source>
        <dbReference type="ARBA" id="ARBA00022741"/>
    </source>
</evidence>
<dbReference type="PROSITE" id="PS00107">
    <property type="entry name" value="PROTEIN_KINASE_ATP"/>
    <property type="match status" value="1"/>
</dbReference>
<proteinExistence type="inferred from homology"/>
<keyword evidence="6" id="KW-0808">Transferase</keyword>
<keyword evidence="2 5" id="KW-0547">Nucleotide-binding</keyword>
<dbReference type="CDD" id="cd14016">
    <property type="entry name" value="STKc_CK1"/>
    <property type="match status" value="1"/>
</dbReference>
<dbReference type="SMART" id="SM00220">
    <property type="entry name" value="S_TKc"/>
    <property type="match status" value="1"/>
</dbReference>
<feature type="binding site" evidence="5">
    <location>
        <position position="50"/>
    </location>
    <ligand>
        <name>ATP</name>
        <dbReference type="ChEBI" id="CHEBI:30616"/>
    </ligand>
</feature>
<dbReference type="InterPro" id="IPR008271">
    <property type="entry name" value="Ser/Thr_kinase_AS"/>
</dbReference>
<gene>
    <name evidence="8" type="ORF">ACAT0790_LOCUS12297</name>
</gene>
<evidence type="ECO:0000256" key="6">
    <source>
        <dbReference type="RuleBase" id="RU000304"/>
    </source>
</evidence>
<keyword evidence="6" id="KW-0418">Kinase</keyword>
<dbReference type="PROSITE" id="PS00108">
    <property type="entry name" value="PROTEIN_KINASE_ST"/>
    <property type="match status" value="1"/>
</dbReference>
<protein>
    <recommendedName>
        <fullName evidence="4">Casein kinase I</fullName>
        <ecNumber evidence="1">2.7.11.1</ecNumber>
    </recommendedName>
</protein>
<keyword evidence="6" id="KW-0723">Serine/threonine-protein kinase</keyword>
<name>A0A7S1LSE2_ALECA</name>
<evidence type="ECO:0000256" key="1">
    <source>
        <dbReference type="ARBA" id="ARBA00012513"/>
    </source>
</evidence>
<comment type="similarity">
    <text evidence="6">Belongs to the protein kinase superfamily.</text>
</comment>
<dbReference type="InterPro" id="IPR050235">
    <property type="entry name" value="CK1_Ser-Thr_kinase"/>
</dbReference>
<evidence type="ECO:0000259" key="7">
    <source>
        <dbReference type="PROSITE" id="PS50011"/>
    </source>
</evidence>
<dbReference type="AlphaFoldDB" id="A0A7S1LSE2"/>
<dbReference type="Pfam" id="PF00069">
    <property type="entry name" value="Pkinase"/>
    <property type="match status" value="1"/>
</dbReference>
<evidence type="ECO:0000256" key="4">
    <source>
        <dbReference type="ARBA" id="ARBA00023860"/>
    </source>
</evidence>
<evidence type="ECO:0000256" key="5">
    <source>
        <dbReference type="PROSITE-ProRule" id="PRU10141"/>
    </source>
</evidence>
<evidence type="ECO:0000313" key="8">
    <source>
        <dbReference type="EMBL" id="CAD9110771.1"/>
    </source>
</evidence>
<dbReference type="EC" id="2.7.11.1" evidence="1"/>
<accession>A0A7S1LSE2</accession>
<dbReference type="Gene3D" id="1.10.510.10">
    <property type="entry name" value="Transferase(Phosphotransferase) domain 1"/>
    <property type="match status" value="1"/>
</dbReference>
<dbReference type="EMBL" id="HBGE01020418">
    <property type="protein sequence ID" value="CAD9110771.1"/>
    <property type="molecule type" value="Transcribed_RNA"/>
</dbReference>
<dbReference type="InterPro" id="IPR017441">
    <property type="entry name" value="Protein_kinase_ATP_BS"/>
</dbReference>